<dbReference type="RefSeq" id="WP_379792556.1">
    <property type="nucleotide sequence ID" value="NZ_JBHSQB010000009.1"/>
</dbReference>
<dbReference type="InterPro" id="IPR036188">
    <property type="entry name" value="FAD/NAD-bd_sf"/>
</dbReference>
<dbReference type="EMBL" id="JBHSQB010000009">
    <property type="protein sequence ID" value="MFC6097594.1"/>
    <property type="molecule type" value="Genomic_DNA"/>
</dbReference>
<dbReference type="Pfam" id="PF13454">
    <property type="entry name" value="NAD_binding_9"/>
    <property type="match status" value="1"/>
</dbReference>
<sequence length="566" mass="63458">MEQNPTETIAIIGAGPSGLFMLKNLLQHSKPNRIISIFEKKQTLGAGMPYSEEGANVEHITNVSANEIPELVTSVAEWLEGVPTDVLDIYNINADYFNEYKVLPRLLFGSYLEAQFHLLLLAAERSGVEINLYLNSKIKDIKEAPATEKVKIFLENGDHFEFDRLVVCTGHSWPKKLEGKIEGYFDSPYPPAKLKFKANHPVAIKGSSLTAIDAIRTLSRFNGTYSQDKDGKFSFTKNADSPDFKIVMHSRSGLLPAVRFHLEDSHLGTTSLLSEKEIQAHIKSNGGFLSLDYIFDQNFKKILLERDPDLYAKIASMKVEEFTETMLKYREGVDAFELLKQEFENAAKSIDRKESIYWKELLAILSFALNYPAKYLSAEDMIRLQKSLMPLISVIIAFVPQSSAAELLALHQAGVLEIIAVGEDSDVIENEEGGIYYKYSDENGAHLDYYKTFVNCVGQPHFSIESFPFEGLRDGTVSAAFLEFKSEQEGKEAEKENKNVFKSDDKFLLKVPGIRINDDFQVIGEDGKANNSIFVMAVPYIGGYNPDYSGLDFCEEASGRIANTLQ</sequence>
<feature type="domain" description="FAD-dependent urate hydroxylase HpyO/Asp monooxygenase CreE-like FAD/NAD(P)-binding" evidence="1">
    <location>
        <begin position="10"/>
        <end position="171"/>
    </location>
</feature>
<dbReference type="InterPro" id="IPR052189">
    <property type="entry name" value="L-asp_N-monooxygenase_NS-form"/>
</dbReference>
<dbReference type="InterPro" id="IPR038732">
    <property type="entry name" value="HpyO/CreE_NAD-binding"/>
</dbReference>
<evidence type="ECO:0000313" key="3">
    <source>
        <dbReference type="Proteomes" id="UP001596287"/>
    </source>
</evidence>
<dbReference type="Proteomes" id="UP001596287">
    <property type="component" value="Unassembled WGS sequence"/>
</dbReference>
<keyword evidence="3" id="KW-1185">Reference proteome</keyword>
<protein>
    <submittedName>
        <fullName evidence="2">FAD/NAD(P)-binding protein</fullName>
    </submittedName>
</protein>
<dbReference type="PANTHER" id="PTHR40254">
    <property type="entry name" value="BLR0577 PROTEIN"/>
    <property type="match status" value="1"/>
</dbReference>
<gene>
    <name evidence="2" type="ORF">ACFPVY_13135</name>
</gene>
<proteinExistence type="predicted"/>
<name>A0ABW1PQS8_9FLAO</name>
<reference evidence="3" key="1">
    <citation type="journal article" date="2019" name="Int. J. Syst. Evol. Microbiol.">
        <title>The Global Catalogue of Microorganisms (GCM) 10K type strain sequencing project: providing services to taxonomists for standard genome sequencing and annotation.</title>
        <authorList>
            <consortium name="The Broad Institute Genomics Platform"/>
            <consortium name="The Broad Institute Genome Sequencing Center for Infectious Disease"/>
            <person name="Wu L."/>
            <person name="Ma J."/>
        </authorList>
    </citation>
    <scope>NUCLEOTIDE SEQUENCE [LARGE SCALE GENOMIC DNA]</scope>
    <source>
        <strain evidence="3">CCUG 49679</strain>
    </source>
</reference>
<accession>A0ABW1PQS8</accession>
<comment type="caution">
    <text evidence="2">The sequence shown here is derived from an EMBL/GenBank/DDBJ whole genome shotgun (WGS) entry which is preliminary data.</text>
</comment>
<organism evidence="2 3">
    <name type="scientific">Flavobacterium qiangtangense</name>
    <dbReference type="NCBI Taxonomy" id="1442595"/>
    <lineage>
        <taxon>Bacteria</taxon>
        <taxon>Pseudomonadati</taxon>
        <taxon>Bacteroidota</taxon>
        <taxon>Flavobacteriia</taxon>
        <taxon>Flavobacteriales</taxon>
        <taxon>Flavobacteriaceae</taxon>
        <taxon>Flavobacterium</taxon>
    </lineage>
</organism>
<dbReference type="PANTHER" id="PTHR40254:SF1">
    <property type="entry name" value="BLR0577 PROTEIN"/>
    <property type="match status" value="1"/>
</dbReference>
<evidence type="ECO:0000313" key="2">
    <source>
        <dbReference type="EMBL" id="MFC6097594.1"/>
    </source>
</evidence>
<evidence type="ECO:0000259" key="1">
    <source>
        <dbReference type="Pfam" id="PF13454"/>
    </source>
</evidence>
<dbReference type="SUPFAM" id="SSF51905">
    <property type="entry name" value="FAD/NAD(P)-binding domain"/>
    <property type="match status" value="1"/>
</dbReference>
<dbReference type="Gene3D" id="3.50.50.60">
    <property type="entry name" value="FAD/NAD(P)-binding domain"/>
    <property type="match status" value="1"/>
</dbReference>